<name>A0A8J6HEF5_TENMO</name>
<keyword evidence="6" id="KW-1015">Disulfide bond</keyword>
<proteinExistence type="inferred from homology"/>
<evidence type="ECO:0000256" key="4">
    <source>
        <dbReference type="ARBA" id="ARBA00022729"/>
    </source>
</evidence>
<dbReference type="InterPro" id="IPR000560">
    <property type="entry name" value="His_Pase_clade-2"/>
</dbReference>
<dbReference type="PANTHER" id="PTHR11567:SF211">
    <property type="entry name" value="PROSTATIC ACID PHOSPHATASE"/>
    <property type="match status" value="1"/>
</dbReference>
<dbReference type="EC" id="3.1.3.2" evidence="3"/>
<reference evidence="9" key="1">
    <citation type="journal article" date="2020" name="J Insects Food Feed">
        <title>The yellow mealworm (Tenebrio molitor) genome: a resource for the emerging insects as food and feed industry.</title>
        <authorList>
            <person name="Eriksson T."/>
            <person name="Andere A."/>
            <person name="Kelstrup H."/>
            <person name="Emery V."/>
            <person name="Picard C."/>
        </authorList>
    </citation>
    <scope>NUCLEOTIDE SEQUENCE</scope>
    <source>
        <strain evidence="9">Stoneville</strain>
        <tissue evidence="9">Whole head</tissue>
    </source>
</reference>
<comment type="similarity">
    <text evidence="2">Belongs to the histidine acid phosphatase family.</text>
</comment>
<evidence type="ECO:0000256" key="6">
    <source>
        <dbReference type="ARBA" id="ARBA00023157"/>
    </source>
</evidence>
<comment type="catalytic activity">
    <reaction evidence="1">
        <text>a phosphate monoester + H2O = an alcohol + phosphate</text>
        <dbReference type="Rhea" id="RHEA:15017"/>
        <dbReference type="ChEBI" id="CHEBI:15377"/>
        <dbReference type="ChEBI" id="CHEBI:30879"/>
        <dbReference type="ChEBI" id="CHEBI:43474"/>
        <dbReference type="ChEBI" id="CHEBI:67140"/>
        <dbReference type="EC" id="3.1.3.2"/>
    </reaction>
</comment>
<evidence type="ECO:0000256" key="7">
    <source>
        <dbReference type="ARBA" id="ARBA00023180"/>
    </source>
</evidence>
<dbReference type="AlphaFoldDB" id="A0A8J6HEF5"/>
<dbReference type="InterPro" id="IPR029033">
    <property type="entry name" value="His_PPase_superfam"/>
</dbReference>
<dbReference type="CDD" id="cd07061">
    <property type="entry name" value="HP_HAP_like"/>
    <property type="match status" value="3"/>
</dbReference>
<dbReference type="InterPro" id="IPR033379">
    <property type="entry name" value="Acid_Pase_AS"/>
</dbReference>
<dbReference type="GO" id="GO:0003993">
    <property type="term" value="F:acid phosphatase activity"/>
    <property type="evidence" value="ECO:0007669"/>
    <property type="project" value="UniProtKB-EC"/>
</dbReference>
<dbReference type="InterPro" id="IPR050645">
    <property type="entry name" value="Histidine_acid_phosphatase"/>
</dbReference>
<evidence type="ECO:0000313" key="10">
    <source>
        <dbReference type="Proteomes" id="UP000719412"/>
    </source>
</evidence>
<dbReference type="Pfam" id="PF00328">
    <property type="entry name" value="His_Phos_2"/>
    <property type="match status" value="3"/>
</dbReference>
<dbReference type="PROSITE" id="PS00616">
    <property type="entry name" value="HIS_ACID_PHOSPHAT_1"/>
    <property type="match status" value="1"/>
</dbReference>
<dbReference type="EMBL" id="JABDTM020025710">
    <property type="protein sequence ID" value="KAH0812923.1"/>
    <property type="molecule type" value="Genomic_DNA"/>
</dbReference>
<keyword evidence="5" id="KW-0378">Hydrolase</keyword>
<sequence length="1055" mass="122358">MARKITSKIVLVLAVHDLFGTELYDHLVILLALFRHGERTTDLRTIYPKDPHRNETYYPYGHGELTNEGKRREFKLGKSFRERYDNFLGKIYTPDLLEAFSSDVNRTKASLQLVLAGLFPPVEEQIWETGLNWQPIPFSTLPLDQDLIFWGTECSEFQKLYSALVQSPKVVRELEQHAKILEYISEHSGVQVKSYMDLFFLYLCLETEHQYGLALPEWTKKVFPQPLKEFAIKSYGLLTSTTELRRFTSGTLLKNVIHSSTGKISGDLLPKNRKLFLYSGHELNIAHMLHVLDVFDPHIPPYGSYILFELHKIDDVAGLKFNFSILFILWSLKSLLHGPEVQSAPAEESSLLLVHVLFRHGNRTPNGPDELYPKDPYRNETYFPVGLGQLTNAGKQREYSLGKALRKRYNKFLGPYYYPEIVESKSTDFDRTKMSLELVLAGLFPPNKKQVWNRQLNWQPIPYNYLNSSNIMILSSRNCPNYLKQYNLRIQSDEVQAEFNKYKETFHYISENTGLNITKFLDVLSLYFGLACEEEWGFKLPEWTHKVWPQTIKEMALKEYLLQTSTTNLRRITSGYFIQKIINDTIVKMNGGSPGKKMYLYSGHELNIAHLLRLLENFDPPQVPKYGAYVTLEIHKINETYGIKIYHENYTADKPQLLKLPDCDTFCPFDKFMTLMEKYIPSADFCYQHGNRTVNGPEELYPYDPYVNETYFPFGLGQLTNAGKMKEYSIGKALRRRYNTFLGPYYYPQIVDSLSTDYNRTKMSLELVLAGLFPPHREEIWNQELLWQPIPYNYFPASQDKILLGVTCPHYLELYDKQIESEKIQAELATYKETFQYISRHTGLNVTKYLDVYNLFFGLATEEEWGFKLPEWTRGYWPEAIVNLTIQEYFVSTATTELNQMASGYFLQKVISDTNSKINGTNPGRKIYLYSAHENNIAELLILLGIFEPLHIPDYGSYVIFEIHNINNEYVVKSSHSQVGTTPLVADGFKRPRRQEVPLWDESLAADKNHSPLSACPTSSSEQDPYEGGFSVERTYSRATPSCRPRRLQRDSIHQ</sequence>
<accession>A0A8J6HEF5</accession>
<evidence type="ECO:0000256" key="8">
    <source>
        <dbReference type="SAM" id="MobiDB-lite"/>
    </source>
</evidence>
<dbReference type="PANTHER" id="PTHR11567">
    <property type="entry name" value="ACID PHOSPHATASE-RELATED"/>
    <property type="match status" value="1"/>
</dbReference>
<dbReference type="Gene3D" id="3.40.50.1240">
    <property type="entry name" value="Phosphoglycerate mutase-like"/>
    <property type="match status" value="3"/>
</dbReference>
<evidence type="ECO:0000256" key="3">
    <source>
        <dbReference type="ARBA" id="ARBA00012646"/>
    </source>
</evidence>
<comment type="caution">
    <text evidence="9">The sequence shown here is derived from an EMBL/GenBank/DDBJ whole genome shotgun (WGS) entry which is preliminary data.</text>
</comment>
<dbReference type="Proteomes" id="UP000719412">
    <property type="component" value="Unassembled WGS sequence"/>
</dbReference>
<dbReference type="SUPFAM" id="SSF53254">
    <property type="entry name" value="Phosphoglycerate mutase-like"/>
    <property type="match status" value="3"/>
</dbReference>
<evidence type="ECO:0000313" key="9">
    <source>
        <dbReference type="EMBL" id="KAH0812923.1"/>
    </source>
</evidence>
<reference evidence="9" key="2">
    <citation type="submission" date="2021-08" db="EMBL/GenBank/DDBJ databases">
        <authorList>
            <person name="Eriksson T."/>
        </authorList>
    </citation>
    <scope>NUCLEOTIDE SEQUENCE</scope>
    <source>
        <strain evidence="9">Stoneville</strain>
        <tissue evidence="9">Whole head</tissue>
    </source>
</reference>
<keyword evidence="4" id="KW-0732">Signal</keyword>
<evidence type="ECO:0000256" key="5">
    <source>
        <dbReference type="ARBA" id="ARBA00022801"/>
    </source>
</evidence>
<protein>
    <recommendedName>
        <fullName evidence="3">acid phosphatase</fullName>
        <ecNumber evidence="3">3.1.3.2</ecNumber>
    </recommendedName>
</protein>
<evidence type="ECO:0000256" key="1">
    <source>
        <dbReference type="ARBA" id="ARBA00000032"/>
    </source>
</evidence>
<feature type="region of interest" description="Disordered" evidence="8">
    <location>
        <begin position="1008"/>
        <end position="1055"/>
    </location>
</feature>
<keyword evidence="10" id="KW-1185">Reference proteome</keyword>
<keyword evidence="7" id="KW-0325">Glycoprotein</keyword>
<evidence type="ECO:0000256" key="2">
    <source>
        <dbReference type="ARBA" id="ARBA00005375"/>
    </source>
</evidence>
<gene>
    <name evidence="9" type="ORF">GEV33_009868</name>
</gene>
<organism evidence="9 10">
    <name type="scientific">Tenebrio molitor</name>
    <name type="common">Yellow mealworm beetle</name>
    <dbReference type="NCBI Taxonomy" id="7067"/>
    <lineage>
        <taxon>Eukaryota</taxon>
        <taxon>Metazoa</taxon>
        <taxon>Ecdysozoa</taxon>
        <taxon>Arthropoda</taxon>
        <taxon>Hexapoda</taxon>
        <taxon>Insecta</taxon>
        <taxon>Pterygota</taxon>
        <taxon>Neoptera</taxon>
        <taxon>Endopterygota</taxon>
        <taxon>Coleoptera</taxon>
        <taxon>Polyphaga</taxon>
        <taxon>Cucujiformia</taxon>
        <taxon>Tenebrionidae</taxon>
        <taxon>Tenebrio</taxon>
    </lineage>
</organism>